<sequence>MRDRTTDSSYTTCGKLLTPAIQFDMSRNSSRLFIEEERLQDSRISSDPQGETIARSKELEKPLRVKFEILFKAKFEEDKLVK</sequence>
<evidence type="ECO:0000313" key="2">
    <source>
        <dbReference type="WBParaSite" id="ACAC_0000457601-mRNA-1"/>
    </source>
</evidence>
<name>A0A0K0D3D1_ANGCA</name>
<dbReference type="AlphaFoldDB" id="A0A0K0D3D1"/>
<protein>
    <submittedName>
        <fullName evidence="2">Uncharacterized protein</fullName>
    </submittedName>
</protein>
<proteinExistence type="predicted"/>
<evidence type="ECO:0000313" key="1">
    <source>
        <dbReference type="Proteomes" id="UP000035642"/>
    </source>
</evidence>
<organism evidence="1 2">
    <name type="scientific">Angiostrongylus cantonensis</name>
    <name type="common">Rat lungworm</name>
    <dbReference type="NCBI Taxonomy" id="6313"/>
    <lineage>
        <taxon>Eukaryota</taxon>
        <taxon>Metazoa</taxon>
        <taxon>Ecdysozoa</taxon>
        <taxon>Nematoda</taxon>
        <taxon>Chromadorea</taxon>
        <taxon>Rhabditida</taxon>
        <taxon>Rhabditina</taxon>
        <taxon>Rhabditomorpha</taxon>
        <taxon>Strongyloidea</taxon>
        <taxon>Metastrongylidae</taxon>
        <taxon>Angiostrongylus</taxon>
    </lineage>
</organism>
<keyword evidence="1" id="KW-1185">Reference proteome</keyword>
<dbReference type="WBParaSite" id="ACAC_0000457601-mRNA-1">
    <property type="protein sequence ID" value="ACAC_0000457601-mRNA-1"/>
    <property type="gene ID" value="ACAC_0000457601"/>
</dbReference>
<reference evidence="2" key="2">
    <citation type="submission" date="2017-02" db="UniProtKB">
        <authorList>
            <consortium name="WormBaseParasite"/>
        </authorList>
    </citation>
    <scope>IDENTIFICATION</scope>
</reference>
<reference evidence="1" key="1">
    <citation type="submission" date="2012-09" db="EMBL/GenBank/DDBJ databases">
        <authorList>
            <person name="Martin A.A."/>
        </authorList>
    </citation>
    <scope>NUCLEOTIDE SEQUENCE</scope>
</reference>
<dbReference type="Proteomes" id="UP000035642">
    <property type="component" value="Unassembled WGS sequence"/>
</dbReference>
<accession>A0A0K0D3D1</accession>